<feature type="transmembrane region" description="Helical" evidence="1">
    <location>
        <begin position="140"/>
        <end position="162"/>
    </location>
</feature>
<dbReference type="InterPro" id="IPR003675">
    <property type="entry name" value="Rce1/LyrA-like_dom"/>
</dbReference>
<keyword evidence="1" id="KW-0472">Membrane</keyword>
<feature type="transmembrane region" description="Helical" evidence="1">
    <location>
        <begin position="108"/>
        <end position="128"/>
    </location>
</feature>
<feature type="transmembrane region" description="Helical" evidence="1">
    <location>
        <begin position="44"/>
        <end position="63"/>
    </location>
</feature>
<gene>
    <name evidence="3" type="ORF">SDC9_164456</name>
</gene>
<organism evidence="3">
    <name type="scientific">bioreactor metagenome</name>
    <dbReference type="NCBI Taxonomy" id="1076179"/>
    <lineage>
        <taxon>unclassified sequences</taxon>
        <taxon>metagenomes</taxon>
        <taxon>ecological metagenomes</taxon>
    </lineage>
</organism>
<dbReference type="Pfam" id="PF02517">
    <property type="entry name" value="Rce1-like"/>
    <property type="match status" value="1"/>
</dbReference>
<sequence length="211" mass="23893">MYNKRIIKTFASLIVMLAVLQIFRMAIEQSLFVFIKRTNFTDDIATMIAMFILTIGFVIITSAKGVSLSVFPQKWGLFYIIETLVLVGLLISTLIITGDTTPQTITIMIYSSIVTPVFEEIIFRGYIWNRLNAIFKKERTTFIAVTILFAIWHLGYVEGIAFRAPDGLAVIMIWKIVIGFCFGIVLGAVRLKTKNCYSTILLHGIMNIFGR</sequence>
<evidence type="ECO:0000313" key="3">
    <source>
        <dbReference type="EMBL" id="MPN17106.1"/>
    </source>
</evidence>
<evidence type="ECO:0000256" key="1">
    <source>
        <dbReference type="SAM" id="Phobius"/>
    </source>
</evidence>
<feature type="transmembrane region" description="Helical" evidence="1">
    <location>
        <begin position="7"/>
        <end position="24"/>
    </location>
</feature>
<dbReference type="GO" id="GO:0080120">
    <property type="term" value="P:CAAX-box protein maturation"/>
    <property type="evidence" value="ECO:0007669"/>
    <property type="project" value="UniProtKB-ARBA"/>
</dbReference>
<keyword evidence="1" id="KW-1133">Transmembrane helix</keyword>
<dbReference type="AlphaFoldDB" id="A0A645FTN8"/>
<keyword evidence="1" id="KW-0812">Transmembrane</keyword>
<dbReference type="EMBL" id="VSSQ01064142">
    <property type="protein sequence ID" value="MPN17106.1"/>
    <property type="molecule type" value="Genomic_DNA"/>
</dbReference>
<feature type="transmembrane region" description="Helical" evidence="1">
    <location>
        <begin position="75"/>
        <end position="96"/>
    </location>
</feature>
<name>A0A645FTN8_9ZZZZ</name>
<protein>
    <recommendedName>
        <fullName evidence="2">CAAX prenyl protease 2/Lysostaphin resistance protein A-like domain-containing protein</fullName>
    </recommendedName>
</protein>
<accession>A0A645FTN8</accession>
<dbReference type="GO" id="GO:0004175">
    <property type="term" value="F:endopeptidase activity"/>
    <property type="evidence" value="ECO:0007669"/>
    <property type="project" value="UniProtKB-ARBA"/>
</dbReference>
<comment type="caution">
    <text evidence="3">The sequence shown here is derived from an EMBL/GenBank/DDBJ whole genome shotgun (WGS) entry which is preliminary data.</text>
</comment>
<proteinExistence type="predicted"/>
<reference evidence="3" key="1">
    <citation type="submission" date="2019-08" db="EMBL/GenBank/DDBJ databases">
        <authorList>
            <person name="Kucharzyk K."/>
            <person name="Murdoch R.W."/>
            <person name="Higgins S."/>
            <person name="Loffler F."/>
        </authorList>
    </citation>
    <scope>NUCLEOTIDE SEQUENCE</scope>
</reference>
<feature type="transmembrane region" description="Helical" evidence="1">
    <location>
        <begin position="168"/>
        <end position="189"/>
    </location>
</feature>
<feature type="domain" description="CAAX prenyl protease 2/Lysostaphin resistance protein A-like" evidence="2">
    <location>
        <begin position="103"/>
        <end position="209"/>
    </location>
</feature>
<evidence type="ECO:0000259" key="2">
    <source>
        <dbReference type="Pfam" id="PF02517"/>
    </source>
</evidence>